<keyword evidence="3" id="KW-0808">Transferase</keyword>
<keyword evidence="4" id="KW-1133">Transmembrane helix</keyword>
<dbReference type="GO" id="GO:0003723">
    <property type="term" value="F:RNA binding"/>
    <property type="evidence" value="ECO:0007669"/>
    <property type="project" value="InterPro"/>
</dbReference>
<accession>A0A0F9Q1S0</accession>
<protein>
    <recommendedName>
        <fullName evidence="5">RNA 2-O ribose methyltransferase substrate binding domain-containing protein</fullName>
    </recommendedName>
</protein>
<dbReference type="InterPro" id="IPR029028">
    <property type="entry name" value="Alpha/beta_knot_MTases"/>
</dbReference>
<dbReference type="InterPro" id="IPR004441">
    <property type="entry name" value="rRNA_MeTrfase_TrmH"/>
</dbReference>
<proteinExistence type="inferred from homology"/>
<dbReference type="SUPFAM" id="SSF55315">
    <property type="entry name" value="L30e-like"/>
    <property type="match status" value="1"/>
</dbReference>
<comment type="similarity">
    <text evidence="1">Belongs to the class IV-like SAM-binding methyltransferase superfamily. RNA methyltransferase TrmH family.</text>
</comment>
<dbReference type="InterPro" id="IPR013123">
    <property type="entry name" value="SpoU_subst-bd"/>
</dbReference>
<dbReference type="InterPro" id="IPR001537">
    <property type="entry name" value="SpoU_MeTrfase"/>
</dbReference>
<keyword evidence="4" id="KW-0812">Transmembrane</keyword>
<dbReference type="AlphaFoldDB" id="A0A0F9Q1S0"/>
<feature type="domain" description="RNA 2-O ribose methyltransferase substrate binding" evidence="5">
    <location>
        <begin position="3"/>
        <end position="77"/>
    </location>
</feature>
<dbReference type="EMBL" id="LAZR01001964">
    <property type="protein sequence ID" value="KKN36459.1"/>
    <property type="molecule type" value="Genomic_DNA"/>
</dbReference>
<dbReference type="InterPro" id="IPR029064">
    <property type="entry name" value="Ribosomal_eL30-like_sf"/>
</dbReference>
<dbReference type="NCBIfam" id="TIGR00186">
    <property type="entry name" value="rRNA_methyl_3"/>
    <property type="match status" value="1"/>
</dbReference>
<dbReference type="GO" id="GO:0006396">
    <property type="term" value="P:RNA processing"/>
    <property type="evidence" value="ECO:0007669"/>
    <property type="project" value="InterPro"/>
</dbReference>
<dbReference type="FunFam" id="3.40.1280.10:FF:000008">
    <property type="entry name" value="Group 3 RNA methyltransferase TrmH"/>
    <property type="match status" value="1"/>
</dbReference>
<evidence type="ECO:0000313" key="6">
    <source>
        <dbReference type="EMBL" id="KKN36459.1"/>
    </source>
</evidence>
<evidence type="ECO:0000256" key="4">
    <source>
        <dbReference type="SAM" id="Phobius"/>
    </source>
</evidence>
<evidence type="ECO:0000256" key="3">
    <source>
        <dbReference type="ARBA" id="ARBA00022679"/>
    </source>
</evidence>
<dbReference type="CDD" id="cd18103">
    <property type="entry name" value="SpoU-like_RlmB"/>
    <property type="match status" value="1"/>
</dbReference>
<gene>
    <name evidence="6" type="ORF">LCGC14_0773430</name>
</gene>
<dbReference type="SMART" id="SM00967">
    <property type="entry name" value="SpoU_sub_bind"/>
    <property type="match status" value="1"/>
</dbReference>
<evidence type="ECO:0000256" key="1">
    <source>
        <dbReference type="ARBA" id="ARBA00007228"/>
    </source>
</evidence>
<dbReference type="InterPro" id="IPR029026">
    <property type="entry name" value="tRNA_m1G_MTases_N"/>
</dbReference>
<keyword evidence="2" id="KW-0489">Methyltransferase</keyword>
<dbReference type="Gene3D" id="3.30.1330.30">
    <property type="match status" value="1"/>
</dbReference>
<organism evidence="6">
    <name type="scientific">marine sediment metagenome</name>
    <dbReference type="NCBI Taxonomy" id="412755"/>
    <lineage>
        <taxon>unclassified sequences</taxon>
        <taxon>metagenomes</taxon>
        <taxon>ecological metagenomes</taxon>
    </lineage>
</organism>
<keyword evidence="4" id="KW-0472">Membrane</keyword>
<dbReference type="Pfam" id="PF08032">
    <property type="entry name" value="SpoU_sub_bind"/>
    <property type="match status" value="1"/>
</dbReference>
<evidence type="ECO:0000259" key="5">
    <source>
        <dbReference type="SMART" id="SM00967"/>
    </source>
</evidence>
<comment type="caution">
    <text evidence="6">The sequence shown here is derived from an EMBL/GenBank/DDBJ whole genome shotgun (WGS) entry which is preliminary data.</text>
</comment>
<dbReference type="GO" id="GO:0005829">
    <property type="term" value="C:cytosol"/>
    <property type="evidence" value="ECO:0007669"/>
    <property type="project" value="TreeGrafter"/>
</dbReference>
<dbReference type="PANTHER" id="PTHR46429:SF1">
    <property type="entry name" value="23S RRNA (GUANOSINE-2'-O-)-METHYLTRANSFERASE RLMB"/>
    <property type="match status" value="1"/>
</dbReference>
<name>A0A0F9Q1S0_9ZZZZ</name>
<evidence type="ECO:0000256" key="2">
    <source>
        <dbReference type="ARBA" id="ARBA00022603"/>
    </source>
</evidence>
<dbReference type="GO" id="GO:0032259">
    <property type="term" value="P:methylation"/>
    <property type="evidence" value="ECO:0007669"/>
    <property type="project" value="UniProtKB-KW"/>
</dbReference>
<dbReference type="SUPFAM" id="SSF75217">
    <property type="entry name" value="alpha/beta knot"/>
    <property type="match status" value="1"/>
</dbReference>
<dbReference type="Gene3D" id="3.40.1280.10">
    <property type="match status" value="1"/>
</dbReference>
<reference evidence="6" key="1">
    <citation type="journal article" date="2015" name="Nature">
        <title>Complex archaea that bridge the gap between prokaryotes and eukaryotes.</title>
        <authorList>
            <person name="Spang A."/>
            <person name="Saw J.H."/>
            <person name="Jorgensen S.L."/>
            <person name="Zaremba-Niedzwiedzka K."/>
            <person name="Martijn J."/>
            <person name="Lind A.E."/>
            <person name="van Eijk R."/>
            <person name="Schleper C."/>
            <person name="Guy L."/>
            <person name="Ettema T.J."/>
        </authorList>
    </citation>
    <scope>NUCLEOTIDE SEQUENCE</scope>
</reference>
<feature type="transmembrane region" description="Helical" evidence="4">
    <location>
        <begin position="207"/>
        <end position="233"/>
    </location>
</feature>
<dbReference type="GO" id="GO:0008173">
    <property type="term" value="F:RNA methyltransferase activity"/>
    <property type="evidence" value="ECO:0007669"/>
    <property type="project" value="InterPro"/>
</dbReference>
<sequence>MEKISRLNPLFEIVKACPNRVNKILIQKEIRQKKISEIIQLAKSNHIPLLWVPKQKLDRLDRNHQGVVALLAPKEFSSLDSILSSANVPFLVLLDGIEDPQNLGAIIRTAEGAGADGIILPERRTVGLSETVSLVSAGALEYLKVARVKNLARTMDDLKNQGVWLVGAEAAGKEYWCEFDYKLPVGLVLGSEGKGLRPLTRKKCDKILSIPLLGSITSLNVSAAASIFLYEVVRQRKNRGRQQRSI</sequence>
<dbReference type="Pfam" id="PF00588">
    <property type="entry name" value="SpoU_methylase"/>
    <property type="match status" value="1"/>
</dbReference>
<dbReference type="PANTHER" id="PTHR46429">
    <property type="entry name" value="23S RRNA (GUANOSINE-2'-O-)-METHYLTRANSFERASE RLMB"/>
    <property type="match status" value="1"/>
</dbReference>